<accession>A0A0F7L7L5</accession>
<sequence>MASFIDKLKSIVNKNVQNTNPDYNRAIYNWLGESIVWNDENDDSYITEGYRKNATIYSIINLITKAATTIPFQIYEVKNSNDYKRYKSITSGSIDSSTINKAALLQKKALVELQDTELHELLDRPNPAQSYNSFMTELISFGKLTGNRYIYGLGPDTGAKAGKFSELYVMPSQVMEIVSGGIMQPVQKYKVEYNGNFEVPASEICHIKDFNPYYDGTGSHLYGQSPLRAGLRTLTTNNEAVQTGVKYLQNQTARGLLMSEEGDLNQVQAQQLKDKFRRQFQGSDNAGDVIITPKKLSWVNFGLNASDVSLIEQYNASIKDLCNIYNVPVQLLNNTDSSSYNNMREAKKALYQNAVIPELLKIKDELNRWLAPKYGNKLCIEFDFTVIPELQEEADKVVDQLAKAWWVTPNEKRSVMSYGVDEENEVLNDYFIPANLIPVKAADIDQPIEPVDVDVNKFLSKAEAPKQEIKGIKVATYEDKQK</sequence>
<organism evidence="1">
    <name type="scientific">uncultured marine virus</name>
    <dbReference type="NCBI Taxonomy" id="186617"/>
    <lineage>
        <taxon>Viruses</taxon>
        <taxon>environmental samples</taxon>
    </lineage>
</organism>
<dbReference type="InterPro" id="IPR006944">
    <property type="entry name" value="Phage/GTA_portal"/>
</dbReference>
<protein>
    <submittedName>
        <fullName evidence="1">Portal protein</fullName>
    </submittedName>
</protein>
<reference evidence="1" key="2">
    <citation type="submission" date="2015-03" db="EMBL/GenBank/DDBJ databases">
        <authorList>
            <person name="Chow C.-E.T."/>
            <person name="Winget D.M."/>
            <person name="White R.A.III."/>
            <person name="Hallam S.J."/>
            <person name="Suttle C.A."/>
        </authorList>
    </citation>
    <scope>NUCLEOTIDE SEQUENCE</scope>
    <source>
        <strain evidence="1">H4084976</strain>
    </source>
</reference>
<name>A0A0F7L7L5_9VIRU</name>
<dbReference type="EMBL" id="KR029593">
    <property type="protein sequence ID" value="AKH47392.1"/>
    <property type="molecule type" value="Genomic_DNA"/>
</dbReference>
<proteinExistence type="predicted"/>
<reference evidence="1" key="1">
    <citation type="journal article" date="2015" name="Front. Microbiol.">
        <title>Combining genomic sequencing methods to explore viral diversity and reveal potential virus-host interactions.</title>
        <authorList>
            <person name="Chow C.E."/>
            <person name="Winget D.M."/>
            <person name="White R.A.III."/>
            <person name="Hallam S.J."/>
            <person name="Suttle C.A."/>
        </authorList>
    </citation>
    <scope>NUCLEOTIDE SEQUENCE</scope>
    <source>
        <strain evidence="1">H4084976</strain>
    </source>
</reference>
<dbReference type="NCBIfam" id="TIGR01537">
    <property type="entry name" value="portal_HK97"/>
    <property type="match status" value="1"/>
</dbReference>
<dbReference type="InterPro" id="IPR006427">
    <property type="entry name" value="Portal_HK97"/>
</dbReference>
<dbReference type="Pfam" id="PF04860">
    <property type="entry name" value="Phage_portal"/>
    <property type="match status" value="1"/>
</dbReference>
<evidence type="ECO:0000313" key="1">
    <source>
        <dbReference type="EMBL" id="AKH47392.1"/>
    </source>
</evidence>